<dbReference type="Gene3D" id="1.10.10.60">
    <property type="entry name" value="Homeodomain-like"/>
    <property type="match status" value="1"/>
</dbReference>
<keyword evidence="1" id="KW-0805">Transcription regulation</keyword>
<dbReference type="AlphaFoldDB" id="A0A1Y5S606"/>
<evidence type="ECO:0000256" key="2">
    <source>
        <dbReference type="ARBA" id="ARBA00023125"/>
    </source>
</evidence>
<name>A0A1Y5S606_9RHOB</name>
<dbReference type="PANTHER" id="PTHR43130:SF3">
    <property type="entry name" value="HTH-TYPE TRANSCRIPTIONAL REGULATOR RV1931C"/>
    <property type="match status" value="1"/>
</dbReference>
<dbReference type="PROSITE" id="PS00041">
    <property type="entry name" value="HTH_ARAC_FAMILY_1"/>
    <property type="match status" value="1"/>
</dbReference>
<protein>
    <submittedName>
        <fullName evidence="5">HTH-type transcriptional regulator CdhR</fullName>
    </submittedName>
</protein>
<dbReference type="RefSeq" id="WP_085891804.1">
    <property type="nucleotide sequence ID" value="NZ_FWFL01000003.1"/>
</dbReference>
<keyword evidence="3" id="KW-0804">Transcription</keyword>
<dbReference type="SUPFAM" id="SSF52317">
    <property type="entry name" value="Class I glutamine amidotransferase-like"/>
    <property type="match status" value="1"/>
</dbReference>
<sequence length="341" mass="37345">MTTRSFVPRGAASFQVGYDGPPKDYFFLLLPKLTLLAFTSAVEPLRIANQVTGKELYRWYVMTEDGGPVTCSCGVHITPDSGLQNIPRDAAGFVCSGIEPMANLSPGVVHWVSRQRAFGCKVGGICTGAFALARAGLLEGGEFTLHWENQPSFRETFIGLEPTGNLYENDQGLLTCGGGSAATDMMLDIIEQEHGAELATIVADMCLHFRSNNREAPQKSAYSFGLGSRNRHLIAAMQYMQKTLEDPVDIEAVAAHVDISRRQLERLFSGHVGVTPAQFYMDMRVTRAHALLNETNLSLAEIAAATGFGSTTQLAQRFRRRFGKSPSAWRKSWSQTTTRNG</sequence>
<dbReference type="GO" id="GO:0043565">
    <property type="term" value="F:sequence-specific DNA binding"/>
    <property type="evidence" value="ECO:0007669"/>
    <property type="project" value="InterPro"/>
</dbReference>
<dbReference type="InterPro" id="IPR029062">
    <property type="entry name" value="Class_I_gatase-like"/>
</dbReference>
<dbReference type="SMART" id="SM00342">
    <property type="entry name" value="HTH_ARAC"/>
    <property type="match status" value="1"/>
</dbReference>
<organism evidence="5 6">
    <name type="scientific">Roseovarius litorisediminis</name>
    <dbReference type="NCBI Taxonomy" id="1312363"/>
    <lineage>
        <taxon>Bacteria</taxon>
        <taxon>Pseudomonadati</taxon>
        <taxon>Pseudomonadota</taxon>
        <taxon>Alphaproteobacteria</taxon>
        <taxon>Rhodobacterales</taxon>
        <taxon>Roseobacteraceae</taxon>
        <taxon>Roseovarius</taxon>
    </lineage>
</organism>
<evidence type="ECO:0000256" key="1">
    <source>
        <dbReference type="ARBA" id="ARBA00023015"/>
    </source>
</evidence>
<dbReference type="Pfam" id="PF12833">
    <property type="entry name" value="HTH_18"/>
    <property type="match status" value="1"/>
</dbReference>
<dbReference type="Pfam" id="PF01965">
    <property type="entry name" value="DJ-1_PfpI"/>
    <property type="match status" value="1"/>
</dbReference>
<reference evidence="5 6" key="1">
    <citation type="submission" date="2017-03" db="EMBL/GenBank/DDBJ databases">
        <authorList>
            <person name="Afonso C.L."/>
            <person name="Miller P.J."/>
            <person name="Scott M.A."/>
            <person name="Spackman E."/>
            <person name="Goraichik I."/>
            <person name="Dimitrov K.M."/>
            <person name="Suarez D.L."/>
            <person name="Swayne D.E."/>
        </authorList>
    </citation>
    <scope>NUCLEOTIDE SEQUENCE [LARGE SCALE GENOMIC DNA]</scope>
    <source>
        <strain evidence="5 6">CECT 8287</strain>
    </source>
</reference>
<dbReference type="PANTHER" id="PTHR43130">
    <property type="entry name" value="ARAC-FAMILY TRANSCRIPTIONAL REGULATOR"/>
    <property type="match status" value="1"/>
</dbReference>
<dbReference type="PROSITE" id="PS01124">
    <property type="entry name" value="HTH_ARAC_FAMILY_2"/>
    <property type="match status" value="1"/>
</dbReference>
<keyword evidence="6" id="KW-1185">Reference proteome</keyword>
<dbReference type="InterPro" id="IPR052158">
    <property type="entry name" value="INH-QAR"/>
</dbReference>
<keyword evidence="2" id="KW-0238">DNA-binding</keyword>
<gene>
    <name evidence="5" type="primary">cdhR_6</name>
    <name evidence="5" type="ORF">PEL8287_01582</name>
</gene>
<dbReference type="SUPFAM" id="SSF46689">
    <property type="entry name" value="Homeodomain-like"/>
    <property type="match status" value="2"/>
</dbReference>
<accession>A0A1Y5S606</accession>
<evidence type="ECO:0000259" key="4">
    <source>
        <dbReference type="PROSITE" id="PS01124"/>
    </source>
</evidence>
<feature type="domain" description="HTH araC/xylS-type" evidence="4">
    <location>
        <begin position="234"/>
        <end position="332"/>
    </location>
</feature>
<dbReference type="OrthoDB" id="9793400at2"/>
<dbReference type="InterPro" id="IPR018060">
    <property type="entry name" value="HTH_AraC"/>
</dbReference>
<evidence type="ECO:0000256" key="3">
    <source>
        <dbReference type="ARBA" id="ARBA00023163"/>
    </source>
</evidence>
<dbReference type="CDD" id="cd03136">
    <property type="entry name" value="GATase1_AraC_ArgR_like"/>
    <property type="match status" value="1"/>
</dbReference>
<dbReference type="Gene3D" id="3.40.50.880">
    <property type="match status" value="1"/>
</dbReference>
<dbReference type="InterPro" id="IPR002818">
    <property type="entry name" value="DJ-1/PfpI"/>
</dbReference>
<dbReference type="Proteomes" id="UP000193827">
    <property type="component" value="Unassembled WGS sequence"/>
</dbReference>
<evidence type="ECO:0000313" key="6">
    <source>
        <dbReference type="Proteomes" id="UP000193827"/>
    </source>
</evidence>
<dbReference type="EMBL" id="FWFL01000003">
    <property type="protein sequence ID" value="SLN32809.1"/>
    <property type="molecule type" value="Genomic_DNA"/>
</dbReference>
<dbReference type="GO" id="GO:0003700">
    <property type="term" value="F:DNA-binding transcription factor activity"/>
    <property type="evidence" value="ECO:0007669"/>
    <property type="project" value="InterPro"/>
</dbReference>
<proteinExistence type="predicted"/>
<dbReference type="InterPro" id="IPR018062">
    <property type="entry name" value="HTH_AraC-typ_CS"/>
</dbReference>
<evidence type="ECO:0000313" key="5">
    <source>
        <dbReference type="EMBL" id="SLN32809.1"/>
    </source>
</evidence>
<dbReference type="InterPro" id="IPR009057">
    <property type="entry name" value="Homeodomain-like_sf"/>
</dbReference>